<feature type="compositionally biased region" description="Basic and acidic residues" evidence="1">
    <location>
        <begin position="516"/>
        <end position="536"/>
    </location>
</feature>
<feature type="region of interest" description="Disordered" evidence="1">
    <location>
        <begin position="575"/>
        <end position="758"/>
    </location>
</feature>
<feature type="compositionally biased region" description="Low complexity" evidence="1">
    <location>
        <begin position="697"/>
        <end position="706"/>
    </location>
</feature>
<evidence type="ECO:0000313" key="3">
    <source>
        <dbReference type="Proteomes" id="UP000756921"/>
    </source>
</evidence>
<feature type="compositionally biased region" description="Acidic residues" evidence="1">
    <location>
        <begin position="145"/>
        <end position="166"/>
    </location>
</feature>
<dbReference type="EMBL" id="WJXW01000001">
    <property type="protein sequence ID" value="KAF9741350.1"/>
    <property type="molecule type" value="Genomic_DNA"/>
</dbReference>
<evidence type="ECO:0000256" key="1">
    <source>
        <dbReference type="SAM" id="MobiDB-lite"/>
    </source>
</evidence>
<feature type="region of interest" description="Disordered" evidence="1">
    <location>
        <begin position="1"/>
        <end position="210"/>
    </location>
</feature>
<evidence type="ECO:0000313" key="2">
    <source>
        <dbReference type="EMBL" id="KAF9741350.1"/>
    </source>
</evidence>
<protein>
    <submittedName>
        <fullName evidence="2">Uncharacterized protein</fullName>
    </submittedName>
</protein>
<dbReference type="OrthoDB" id="3786150at2759"/>
<feature type="compositionally biased region" description="Acidic residues" evidence="1">
    <location>
        <begin position="625"/>
        <end position="635"/>
    </location>
</feature>
<reference evidence="2" key="1">
    <citation type="journal article" date="2020" name="Mol. Plant Microbe Interact.">
        <title>Genome Sequence of the Biocontrol Agent Coniothyrium minitans strain Conio (IMI 134523).</title>
        <authorList>
            <person name="Patel D."/>
            <person name="Shittu T.A."/>
            <person name="Baroncelli R."/>
            <person name="Muthumeenakshi S."/>
            <person name="Osborne T.H."/>
            <person name="Janganan T.K."/>
            <person name="Sreenivasaprasad S."/>
        </authorList>
    </citation>
    <scope>NUCLEOTIDE SEQUENCE</scope>
    <source>
        <strain evidence="2">Conio</strain>
    </source>
</reference>
<dbReference type="Proteomes" id="UP000756921">
    <property type="component" value="Unassembled WGS sequence"/>
</dbReference>
<feature type="compositionally biased region" description="Basic and acidic residues" evidence="1">
    <location>
        <begin position="732"/>
        <end position="742"/>
    </location>
</feature>
<feature type="compositionally biased region" description="Basic and acidic residues" evidence="1">
    <location>
        <begin position="167"/>
        <end position="181"/>
    </location>
</feature>
<feature type="region of interest" description="Disordered" evidence="1">
    <location>
        <begin position="398"/>
        <end position="444"/>
    </location>
</feature>
<accession>A0A9P6GVJ4</accession>
<feature type="compositionally biased region" description="Low complexity" evidence="1">
    <location>
        <begin position="636"/>
        <end position="654"/>
    </location>
</feature>
<gene>
    <name evidence="2" type="ORF">PMIN01_00889</name>
</gene>
<name>A0A9P6GVJ4_9PLEO</name>
<keyword evidence="3" id="KW-1185">Reference proteome</keyword>
<organism evidence="2 3">
    <name type="scientific">Paraphaeosphaeria minitans</name>
    <dbReference type="NCBI Taxonomy" id="565426"/>
    <lineage>
        <taxon>Eukaryota</taxon>
        <taxon>Fungi</taxon>
        <taxon>Dikarya</taxon>
        <taxon>Ascomycota</taxon>
        <taxon>Pezizomycotina</taxon>
        <taxon>Dothideomycetes</taxon>
        <taxon>Pleosporomycetidae</taxon>
        <taxon>Pleosporales</taxon>
        <taxon>Massarineae</taxon>
        <taxon>Didymosphaeriaceae</taxon>
        <taxon>Paraphaeosphaeria</taxon>
    </lineage>
</organism>
<feature type="compositionally biased region" description="Basic and acidic residues" evidence="1">
    <location>
        <begin position="130"/>
        <end position="144"/>
    </location>
</feature>
<proteinExistence type="predicted"/>
<feature type="compositionally biased region" description="Basic and acidic residues" evidence="1">
    <location>
        <begin position="609"/>
        <end position="624"/>
    </location>
</feature>
<feature type="compositionally biased region" description="Basic residues" evidence="1">
    <location>
        <begin position="596"/>
        <end position="608"/>
    </location>
</feature>
<sequence length="758" mass="85292">MSSPTPSSPIRRKSGSVGGAPSPERRRSNRLASISSVQAEPEPEAEVEPDQAANDASTGRDQSENKLPTEDDASPSDDSAGKADDAKHPPTPLSTRFNPWNFGEKPCTIRRVYLNSEKEDDDNDVEESGDDGKKDEEKNDKDEDKAGDEEDTNGVDDENDEIVEELETIKTGRWEDWRRDSQGGSYNKVIDPLPDFRDQPSARSSNAQTVPPIYEDRGIKFTPGDRYVQNPDGTQIDQEKHLFLKLVDMRSKSRNDKEPKRQLVIWHNKNGAPKDWKDKYAIKKLNAAHQENIRSICRDFTWSQSEADFIAQQFKDSPNMSIRELAYHFNNYFIGDFHLSSPEEWDAVHTGRTIESIRSEYLAHQHGYDNGEAPKKSELRGKYFMHANGLSEEQMKNSWKSAQGVQAPAKVTKPGTQKDKTQSKPNKINGPNAGKKDDQVVLPKIKNKEDYKNYSVTALKELAKATKPAGFLSNIRRRSKIIAKFKSTHDDDGDGDADTDSDEEVEETDPDDANDGDIKVPRYQKGDEKGLPHYNKMKAEELKQLAAERGVQLPDMYTKKHGSVRARKEDWIRHLKSQDTEKGRYKKATDEYAMKKATKAGDRKRKTPRASEQESNKKQKTKESEDTDEATDDDVPTVSPSSSKRRLSSSTGQQSKKKQKTKEGATEYYAPIASPSSPKRKSSMRSEGRISSRKSSLRNSNSRNNSTAVAVEESTPATGGRKQQLDGEDEDSYQRTESKPLSDVDNEQSEESEVSDEE</sequence>
<feature type="compositionally biased region" description="Acidic residues" evidence="1">
    <location>
        <begin position="118"/>
        <end position="129"/>
    </location>
</feature>
<feature type="compositionally biased region" description="Basic and acidic residues" evidence="1">
    <location>
        <begin position="79"/>
        <end position="88"/>
    </location>
</feature>
<dbReference type="AlphaFoldDB" id="A0A9P6GVJ4"/>
<feature type="compositionally biased region" description="Acidic residues" evidence="1">
    <location>
        <begin position="744"/>
        <end position="758"/>
    </location>
</feature>
<comment type="caution">
    <text evidence="2">The sequence shown here is derived from an EMBL/GenBank/DDBJ whole genome shotgun (WGS) entry which is preliminary data.</text>
</comment>
<feature type="compositionally biased region" description="Acidic residues" evidence="1">
    <location>
        <begin position="491"/>
        <end position="515"/>
    </location>
</feature>
<feature type="compositionally biased region" description="Basic and acidic residues" evidence="1">
    <location>
        <begin position="575"/>
        <end position="594"/>
    </location>
</feature>
<feature type="region of interest" description="Disordered" evidence="1">
    <location>
        <begin position="486"/>
        <end position="536"/>
    </location>
</feature>